<feature type="compositionally biased region" description="Basic residues" evidence="1">
    <location>
        <begin position="1"/>
        <end position="13"/>
    </location>
</feature>
<comment type="caution">
    <text evidence="2">The sequence shown here is derived from an EMBL/GenBank/DDBJ whole genome shotgun (WGS) entry which is preliminary data.</text>
</comment>
<proteinExistence type="predicted"/>
<reference evidence="2 3" key="1">
    <citation type="submission" date="2019-09" db="EMBL/GenBank/DDBJ databases">
        <title>Isolation and identification of active actinomycetes.</title>
        <authorList>
            <person name="Yu Z."/>
            <person name="Han C."/>
            <person name="Yu B."/>
        </authorList>
    </citation>
    <scope>NUCLEOTIDE SEQUENCE [LARGE SCALE GENOMIC DNA]</scope>
    <source>
        <strain evidence="2 3">NEAU-H2</strain>
    </source>
</reference>
<gene>
    <name evidence="2" type="ORF">F8144_25360</name>
</gene>
<dbReference type="AlphaFoldDB" id="A0A7J5DAS1"/>
<dbReference type="RefSeq" id="WP_151471808.1">
    <property type="nucleotide sequence ID" value="NZ_WBKG01000023.1"/>
</dbReference>
<name>A0A7J5DAS1_9ACTN</name>
<protein>
    <recommendedName>
        <fullName evidence="4">Helix-turn-helix domain-containing protein</fullName>
    </recommendedName>
</protein>
<accession>A0A7J5DAS1</accession>
<feature type="region of interest" description="Disordered" evidence="1">
    <location>
        <begin position="1"/>
        <end position="72"/>
    </location>
</feature>
<dbReference type="SUPFAM" id="SSF46785">
    <property type="entry name" value="Winged helix' DNA-binding domain"/>
    <property type="match status" value="1"/>
</dbReference>
<evidence type="ECO:0000313" key="2">
    <source>
        <dbReference type="EMBL" id="KAB1985879.1"/>
    </source>
</evidence>
<dbReference type="InterPro" id="IPR036390">
    <property type="entry name" value="WH_DNA-bd_sf"/>
</dbReference>
<dbReference type="InterPro" id="IPR036388">
    <property type="entry name" value="WH-like_DNA-bd_sf"/>
</dbReference>
<dbReference type="Gene3D" id="1.10.10.10">
    <property type="entry name" value="Winged helix-like DNA-binding domain superfamily/Winged helix DNA-binding domain"/>
    <property type="match status" value="1"/>
</dbReference>
<evidence type="ECO:0000256" key="1">
    <source>
        <dbReference type="SAM" id="MobiDB-lite"/>
    </source>
</evidence>
<sequence length="149" mass="15666">MSRHSKGRRHRKVNMTPRPVGPRRSPRGVREQVSAGVVDSRATRAEPPAPARETSGERAEAVSRTVSASGLSRHAVRTWERLAEAGSGGIEVEELTEAVGFRRSTVLGHLKGLAGLGLAEDHESVWRATGPVEGAASREGTGASAGSVS</sequence>
<dbReference type="Proteomes" id="UP000442990">
    <property type="component" value="Unassembled WGS sequence"/>
</dbReference>
<keyword evidence="3" id="KW-1185">Reference proteome</keyword>
<evidence type="ECO:0000313" key="3">
    <source>
        <dbReference type="Proteomes" id="UP000442990"/>
    </source>
</evidence>
<organism evidence="2 3">
    <name type="scientific">Streptomyces triticiradicis</name>
    <dbReference type="NCBI Taxonomy" id="2651189"/>
    <lineage>
        <taxon>Bacteria</taxon>
        <taxon>Bacillati</taxon>
        <taxon>Actinomycetota</taxon>
        <taxon>Actinomycetes</taxon>
        <taxon>Kitasatosporales</taxon>
        <taxon>Streptomycetaceae</taxon>
        <taxon>Streptomyces</taxon>
    </lineage>
</organism>
<dbReference type="EMBL" id="WBKG01000023">
    <property type="protein sequence ID" value="KAB1985879.1"/>
    <property type="molecule type" value="Genomic_DNA"/>
</dbReference>
<evidence type="ECO:0008006" key="4">
    <source>
        <dbReference type="Google" id="ProtNLM"/>
    </source>
</evidence>